<evidence type="ECO:0000313" key="3">
    <source>
        <dbReference type="EMBL" id="EGV52724.1"/>
    </source>
</evidence>
<reference evidence="3" key="1">
    <citation type="journal article" date="2011" name="ISME J.">
        <title>The endosymbionts of the deep-sea tubeworms Riftia pachyptila and Tevnia jerichonana share an identical physiology as revealed by proteogenomic analyses.</title>
        <authorList>
            <person name="Gardebrecht A."/>
            <person name="Markert S."/>
            <person name="Felbeck H."/>
            <person name="Thuermer A."/>
            <person name="Albrecht D."/>
            <person name="Wollherr A."/>
            <person name="Kabisch J."/>
            <person name="Lehmann R."/>
            <person name="Daniel R."/>
            <person name="Liesegang H."/>
            <person name="Hecker M."/>
            <person name="Sievert S.M."/>
            <person name="Schweder T."/>
        </authorList>
    </citation>
    <scope>NUCLEOTIDE SEQUENCE [LARGE SCALE GENOMIC DNA]</scope>
</reference>
<dbReference type="NCBIfam" id="TIGR02098">
    <property type="entry name" value="MJ0042_CXXC"/>
    <property type="match status" value="1"/>
</dbReference>
<dbReference type="InterPro" id="IPR021834">
    <property type="entry name" value="DUF3426"/>
</dbReference>
<dbReference type="EMBL" id="AFOC01000003">
    <property type="protein sequence ID" value="EGV52724.1"/>
    <property type="molecule type" value="Genomic_DNA"/>
</dbReference>
<evidence type="ECO:0000259" key="2">
    <source>
        <dbReference type="Pfam" id="PF13719"/>
    </source>
</evidence>
<evidence type="ECO:0000313" key="4">
    <source>
        <dbReference type="Proteomes" id="UP000004491"/>
    </source>
</evidence>
<dbReference type="AlphaFoldDB" id="G2D9E0"/>
<gene>
    <name evidence="3" type="ORF">Rifp1Sym_ac00110</name>
</gene>
<sequence length="381" mass="42161">MMFTRCPNCHTLFRISLDQLKAANGLARCCECEEIFNALQNLQSLPGLHAEEQRPPDTSGQPLADEKTTLEAKTSEADELFDADAEGNEQTSSYMLLDSDSVILDSIDFSLPEKGAAGVPLDDIEAKQEDELSVDRVNLNDYDLDIDSNPSQEIESKTTALLAEAEEDVALVPAEDQPQPSDAEPPSTPPGEQSQPSSADKEKPPAHTLDEDSFDLGGIFIEPGYAKQSRLWGFGALLLLIVLGGQLTWQFRDQIAAHPLGRDLLQQACNQFNCTLPQRRDPKRIVVVERDLRIHPEHDDALYLQLDMVNQASFEQPFPKLQLSLFNEAGKAVARRTFLPAEYLPLSLSTDNLMPAGLPIRIQMELVDPGSDVIGFKFEFL</sequence>
<evidence type="ECO:0000256" key="1">
    <source>
        <dbReference type="SAM" id="MobiDB-lite"/>
    </source>
</evidence>
<accession>G2D9E0</accession>
<name>G2D9E0_9GAMM</name>
<comment type="caution">
    <text evidence="3">The sequence shown here is derived from an EMBL/GenBank/DDBJ whole genome shotgun (WGS) entry which is preliminary data.</text>
</comment>
<feature type="region of interest" description="Disordered" evidence="1">
    <location>
        <begin position="174"/>
        <end position="211"/>
    </location>
</feature>
<organism evidence="3 4">
    <name type="scientific">endosymbiont of Riftia pachyptila</name>
    <name type="common">vent Ph05</name>
    <dbReference type="NCBI Taxonomy" id="1048808"/>
    <lineage>
        <taxon>Bacteria</taxon>
        <taxon>Pseudomonadati</taxon>
        <taxon>Pseudomonadota</taxon>
        <taxon>Gammaproteobacteria</taxon>
        <taxon>sulfur-oxidizing symbionts</taxon>
    </lineage>
</organism>
<dbReference type="Pfam" id="PF11906">
    <property type="entry name" value="DUF3426"/>
    <property type="match status" value="1"/>
</dbReference>
<feature type="domain" description="Zinc finger/thioredoxin putative" evidence="2">
    <location>
        <begin position="2"/>
        <end position="38"/>
    </location>
</feature>
<protein>
    <recommendedName>
        <fullName evidence="2">Zinc finger/thioredoxin putative domain-containing protein</fullName>
    </recommendedName>
</protein>
<dbReference type="Proteomes" id="UP000004491">
    <property type="component" value="Unassembled WGS sequence"/>
</dbReference>
<dbReference type="InterPro" id="IPR011723">
    <property type="entry name" value="Znf/thioredoxin_put"/>
</dbReference>
<feature type="compositionally biased region" description="Basic and acidic residues" evidence="1">
    <location>
        <begin position="199"/>
        <end position="210"/>
    </location>
</feature>
<proteinExistence type="predicted"/>
<dbReference type="Pfam" id="PF13719">
    <property type="entry name" value="Zn_ribbon_5"/>
    <property type="match status" value="1"/>
</dbReference>
<feature type="region of interest" description="Disordered" evidence="1">
    <location>
        <begin position="49"/>
        <end position="72"/>
    </location>
</feature>
<keyword evidence="4" id="KW-1185">Reference proteome</keyword>